<organism evidence="2">
    <name type="scientific">Variovorax paradoxus</name>
    <dbReference type="NCBI Taxonomy" id="34073"/>
    <lineage>
        <taxon>Bacteria</taxon>
        <taxon>Pseudomonadati</taxon>
        <taxon>Pseudomonadota</taxon>
        <taxon>Betaproteobacteria</taxon>
        <taxon>Burkholderiales</taxon>
        <taxon>Comamonadaceae</taxon>
        <taxon>Variovorax</taxon>
    </lineage>
</organism>
<reference evidence="2" key="1">
    <citation type="submission" date="2019-12" db="EMBL/GenBank/DDBJ databases">
        <authorList>
            <person name="Cremers G."/>
        </authorList>
    </citation>
    <scope>NUCLEOTIDE SEQUENCE</scope>
    <source>
        <strain evidence="2">Vvax</strain>
    </source>
</reference>
<evidence type="ECO:0000313" key="2">
    <source>
        <dbReference type="EMBL" id="CAA2105939.1"/>
    </source>
</evidence>
<name>A0A679JI43_VARPD</name>
<feature type="region of interest" description="Disordered" evidence="1">
    <location>
        <begin position="1"/>
        <end position="24"/>
    </location>
</feature>
<gene>
    <name evidence="2" type="ORF">VVAX_03502</name>
</gene>
<accession>A0A679JI43</accession>
<evidence type="ECO:0000256" key="1">
    <source>
        <dbReference type="SAM" id="MobiDB-lite"/>
    </source>
</evidence>
<proteinExistence type="predicted"/>
<dbReference type="EMBL" id="LR743507">
    <property type="protein sequence ID" value="CAA2105939.1"/>
    <property type="molecule type" value="Genomic_DNA"/>
</dbReference>
<dbReference type="AlphaFoldDB" id="A0A679JI43"/>
<sequence length="161" mass="17209">MQPLSSEIHVPSASPDQRGMGKPTEVPDLELARIIARNDWVGRYVAEQNRLTNGRTDAETDFTEGIALYHVVGHRPPEDVSRQHFNSLTGAADTLTSAVAKFNALAVEVGLAAPGAKLTREQLAFAHGVAELCAAVGDHVRTVRDGSAGDLIRANYGPVPF</sequence>
<protein>
    <submittedName>
        <fullName evidence="2">Uncharacterized protein</fullName>
    </submittedName>
</protein>